<sequence length="593" mass="65515">MSFSKRSDTSSVCYTKPLDSLKHWNDHFFWVDAFACPVSFSWHTDKNVSKYPLPKSTEFNVDDYSVLVAHPDSFRKFPEPFLCLVGMSRYYTLDEDTYPSFVEMDLSAFIRVVNPTKVKVVEREHAEGGNKLMESTVRRVVPLLPVAPSRSESELEASVDNLFDEGGSANQEDSAAGGGHDTEIELVAGVEDIAAENVIVERHKRQRKKRPAAVGASGSSHPPKKLRGGGHVTPSGVATGGKSPSVLKELLASSILNVEVDVTAVATLPFITSTISATPEREGGDHTDSVTGPNLRTIGPSERFVISSDSSHRSSTNAAEVEVDSFIRSAAPLPVMTEAVITTSIASVPSIPPDVAGSSHRPGKELSMGSWEINSKTLHEIREMDYHHLFTEFNVGTARQACLNAEVRMRTKYCLSERKRLESECTVKVHEYVVLALRLQASRDPTWYNVRWLGICFKENGLKVNEYVVLALGSMPVVIRHGITVRRLGGGRECFVNFVSDRKLDERASDDPLYTTNIQETKSDKIHEFREEINGSCKKEMGGDEARDVEIENLKAQVLLKEAEAAEAARLRIQVSTVEADEKVHVDELNALK</sequence>
<evidence type="ECO:0000313" key="2">
    <source>
        <dbReference type="EMBL" id="GJT92205.1"/>
    </source>
</evidence>
<evidence type="ECO:0000256" key="1">
    <source>
        <dbReference type="SAM" id="MobiDB-lite"/>
    </source>
</evidence>
<dbReference type="EMBL" id="BQNB010020087">
    <property type="protein sequence ID" value="GJT92205.1"/>
    <property type="molecule type" value="Genomic_DNA"/>
</dbReference>
<proteinExistence type="predicted"/>
<name>A0ABQ5HXZ3_9ASTR</name>
<gene>
    <name evidence="2" type="ORF">Tco_1081050</name>
</gene>
<reference evidence="2" key="2">
    <citation type="submission" date="2022-01" db="EMBL/GenBank/DDBJ databases">
        <authorList>
            <person name="Yamashiro T."/>
            <person name="Shiraishi A."/>
            <person name="Satake H."/>
            <person name="Nakayama K."/>
        </authorList>
    </citation>
    <scope>NUCLEOTIDE SEQUENCE</scope>
</reference>
<dbReference type="Proteomes" id="UP001151760">
    <property type="component" value="Unassembled WGS sequence"/>
</dbReference>
<evidence type="ECO:0008006" key="4">
    <source>
        <dbReference type="Google" id="ProtNLM"/>
    </source>
</evidence>
<accession>A0ABQ5HXZ3</accession>
<feature type="region of interest" description="Disordered" evidence="1">
    <location>
        <begin position="278"/>
        <end position="299"/>
    </location>
</feature>
<feature type="region of interest" description="Disordered" evidence="1">
    <location>
        <begin position="201"/>
        <end position="242"/>
    </location>
</feature>
<feature type="compositionally biased region" description="Basic and acidic residues" evidence="1">
    <location>
        <begin position="279"/>
        <end position="288"/>
    </location>
</feature>
<reference evidence="2" key="1">
    <citation type="journal article" date="2022" name="Int. J. Mol. Sci.">
        <title>Draft Genome of Tanacetum Coccineum: Genomic Comparison of Closely Related Tanacetum-Family Plants.</title>
        <authorList>
            <person name="Yamashiro T."/>
            <person name="Shiraishi A."/>
            <person name="Nakayama K."/>
            <person name="Satake H."/>
        </authorList>
    </citation>
    <scope>NUCLEOTIDE SEQUENCE</scope>
</reference>
<keyword evidence="3" id="KW-1185">Reference proteome</keyword>
<organism evidence="2 3">
    <name type="scientific">Tanacetum coccineum</name>
    <dbReference type="NCBI Taxonomy" id="301880"/>
    <lineage>
        <taxon>Eukaryota</taxon>
        <taxon>Viridiplantae</taxon>
        <taxon>Streptophyta</taxon>
        <taxon>Embryophyta</taxon>
        <taxon>Tracheophyta</taxon>
        <taxon>Spermatophyta</taxon>
        <taxon>Magnoliopsida</taxon>
        <taxon>eudicotyledons</taxon>
        <taxon>Gunneridae</taxon>
        <taxon>Pentapetalae</taxon>
        <taxon>asterids</taxon>
        <taxon>campanulids</taxon>
        <taxon>Asterales</taxon>
        <taxon>Asteraceae</taxon>
        <taxon>Asteroideae</taxon>
        <taxon>Anthemideae</taxon>
        <taxon>Anthemidinae</taxon>
        <taxon>Tanacetum</taxon>
    </lineage>
</organism>
<evidence type="ECO:0000313" key="3">
    <source>
        <dbReference type="Proteomes" id="UP001151760"/>
    </source>
</evidence>
<feature type="compositionally biased region" description="Basic residues" evidence="1">
    <location>
        <begin position="202"/>
        <end position="211"/>
    </location>
</feature>
<comment type="caution">
    <text evidence="2">The sequence shown here is derived from an EMBL/GenBank/DDBJ whole genome shotgun (WGS) entry which is preliminary data.</text>
</comment>
<protein>
    <recommendedName>
        <fullName evidence="4">Transposase (Putative), gypsy type</fullName>
    </recommendedName>
</protein>